<dbReference type="AlphaFoldDB" id="A0A7K1GPJ2"/>
<evidence type="ECO:0008006" key="3">
    <source>
        <dbReference type="Google" id="ProtNLM"/>
    </source>
</evidence>
<gene>
    <name evidence="1" type="ORF">GJV77_13100</name>
</gene>
<proteinExistence type="predicted"/>
<reference evidence="1 2" key="1">
    <citation type="journal article" date="2006" name="Int. J. Syst. Evol. Microbiol.">
        <title>Myroides pelagicus sp. nov., isolated from seawater in Thailand.</title>
        <authorList>
            <person name="Yoon J."/>
            <person name="Maneerat S."/>
            <person name="Kawai F."/>
            <person name="Yokota A."/>
        </authorList>
    </citation>
    <scope>NUCLEOTIDE SEQUENCE [LARGE SCALE GENOMIC DNA]</scope>
    <source>
        <strain evidence="1 2">SM1T</strain>
    </source>
</reference>
<keyword evidence="2" id="KW-1185">Reference proteome</keyword>
<dbReference type="Proteomes" id="UP000488936">
    <property type="component" value="Unassembled WGS sequence"/>
</dbReference>
<accession>A0A7K1GPJ2</accession>
<protein>
    <recommendedName>
        <fullName evidence="3">AAA domain-containing protein</fullName>
    </recommendedName>
</protein>
<comment type="caution">
    <text evidence="1">The sequence shown here is derived from an EMBL/GenBank/DDBJ whole genome shotgun (WGS) entry which is preliminary data.</text>
</comment>
<dbReference type="Gene3D" id="3.40.50.300">
    <property type="entry name" value="P-loop containing nucleotide triphosphate hydrolases"/>
    <property type="match status" value="1"/>
</dbReference>
<evidence type="ECO:0000313" key="1">
    <source>
        <dbReference type="EMBL" id="MTH30822.1"/>
    </source>
</evidence>
<dbReference type="SUPFAM" id="SSF52540">
    <property type="entry name" value="P-loop containing nucleoside triphosphate hydrolases"/>
    <property type="match status" value="1"/>
</dbReference>
<organism evidence="1 2">
    <name type="scientific">Myroides pelagicus</name>
    <dbReference type="NCBI Taxonomy" id="270914"/>
    <lineage>
        <taxon>Bacteria</taxon>
        <taxon>Pseudomonadati</taxon>
        <taxon>Bacteroidota</taxon>
        <taxon>Flavobacteriia</taxon>
        <taxon>Flavobacteriales</taxon>
        <taxon>Flavobacteriaceae</taxon>
        <taxon>Myroides</taxon>
    </lineage>
</organism>
<dbReference type="EMBL" id="WMJY01000042">
    <property type="protein sequence ID" value="MTH30822.1"/>
    <property type="molecule type" value="Genomic_DNA"/>
</dbReference>
<sequence>MSYFSIRTNDQDTIKKLLEEEVLLSIPGLTWHKDEIKKDDIIFIIVSGDNNKKKIPYDNGLRAIAKVIKLPYDVDKKVYSIDIEVEDLFDESITKDDFYPYPALKNVGSIGPETKQAPNQAIRKLSEQEGIEVLAAINDIGFEHSFIGKIPSGFNLEKLINYDSIELEPEKGLIHEFVVWFNKPENFLISYEGLVNYEYLNFVDNLFFRGELFDIDLDEDIKEQIENKLALIKDKANSDWNSFNRSTSKGAPSAVLGPKNYIKFLKEKYSIDSIKLNKVTVKSPKFDFNTYYNDLEKSNLKFDKDLVKRFVASLMAKPFVILTGLAGSGKTKIAQSFIQWISEEEKQYKIIPVGADWINREPLLGYPDGLQNNQYVTPDSGILELIIEACKEENQDKPYFIVLDEMNLSHVERYFADFLSVMESSDSIKLYTGVDRKSSSKLDIPSTINWPKNLFIIGTVNIDETTYMFSPKVLDRANVIEFRLSKDDLVNFLDDVKEVDLETLVSHGVTMGESFIDLSNDKEVLVDKDLNNVLIEFFEELKNIGAEFGYRSALEINLLFKFLYQVDSSLTTDQRIDFAIMQKLLPKLHGSRSKIVKPLETLMGLCLDDSITDFKFDKIALISNENIKYPVTFEKLKRMYYNAINNGFTSYAEA</sequence>
<dbReference type="RefSeq" id="WP_155036794.1">
    <property type="nucleotide sequence ID" value="NZ_JBHTIG010000006.1"/>
</dbReference>
<dbReference type="OrthoDB" id="9781481at2"/>
<evidence type="ECO:0000313" key="2">
    <source>
        <dbReference type="Proteomes" id="UP000488936"/>
    </source>
</evidence>
<dbReference type="InterPro" id="IPR027417">
    <property type="entry name" value="P-loop_NTPase"/>
</dbReference>
<name>A0A7K1GPJ2_9FLAO</name>